<dbReference type="OrthoDB" id="333850at2759"/>
<feature type="compositionally biased region" description="Basic and acidic residues" evidence="1">
    <location>
        <begin position="506"/>
        <end position="527"/>
    </location>
</feature>
<feature type="compositionally biased region" description="Basic and acidic residues" evidence="1">
    <location>
        <begin position="410"/>
        <end position="436"/>
    </location>
</feature>
<feature type="region of interest" description="Disordered" evidence="1">
    <location>
        <begin position="337"/>
        <end position="531"/>
    </location>
</feature>
<accession>A0A086KEI0</accession>
<feature type="compositionally biased region" description="Basic and acidic residues" evidence="1">
    <location>
        <begin position="153"/>
        <end position="194"/>
    </location>
</feature>
<protein>
    <submittedName>
        <fullName evidence="2">Uncharacterized protein</fullName>
    </submittedName>
</protein>
<gene>
    <name evidence="2" type="ORF">TGP89_225920</name>
</gene>
<feature type="compositionally biased region" description="Basic and acidic residues" evidence="1">
    <location>
        <begin position="382"/>
        <end position="393"/>
    </location>
</feature>
<dbReference type="VEuPathDB" id="ToxoDB:TGP89_225920"/>
<feature type="region of interest" description="Disordered" evidence="1">
    <location>
        <begin position="153"/>
        <end position="252"/>
    </location>
</feature>
<organism evidence="2 3">
    <name type="scientific">Toxoplasma gondii p89</name>
    <dbReference type="NCBI Taxonomy" id="943119"/>
    <lineage>
        <taxon>Eukaryota</taxon>
        <taxon>Sar</taxon>
        <taxon>Alveolata</taxon>
        <taxon>Apicomplexa</taxon>
        <taxon>Conoidasida</taxon>
        <taxon>Coccidia</taxon>
        <taxon>Eucoccidiorida</taxon>
        <taxon>Eimeriorina</taxon>
        <taxon>Sarcocystidae</taxon>
        <taxon>Toxoplasma</taxon>
    </lineage>
</organism>
<feature type="region of interest" description="Disordered" evidence="1">
    <location>
        <begin position="265"/>
        <end position="284"/>
    </location>
</feature>
<feature type="compositionally biased region" description="Basic and acidic residues" evidence="1">
    <location>
        <begin position="667"/>
        <end position="682"/>
    </location>
</feature>
<feature type="compositionally biased region" description="Polar residues" evidence="1">
    <location>
        <begin position="791"/>
        <end position="803"/>
    </location>
</feature>
<feature type="region of interest" description="Disordered" evidence="1">
    <location>
        <begin position="622"/>
        <end position="876"/>
    </location>
</feature>
<reference evidence="2 3" key="1">
    <citation type="submission" date="2014-03" db="EMBL/GenBank/DDBJ databases">
        <authorList>
            <person name="Sibley D."/>
            <person name="Venepally P."/>
            <person name="Karamycheva S."/>
            <person name="Hadjithomas M."/>
            <person name="Khan A."/>
            <person name="Brunk B."/>
            <person name="Roos D."/>
            <person name="Caler E."/>
            <person name="Lorenzi H."/>
        </authorList>
    </citation>
    <scope>NUCLEOTIDE SEQUENCE [LARGE SCALE GENOMIC DNA]</scope>
    <source>
        <strain evidence="3">p89</strain>
    </source>
</reference>
<name>A0A086KEI0_TOXGO</name>
<evidence type="ECO:0000313" key="2">
    <source>
        <dbReference type="EMBL" id="KFG42798.1"/>
    </source>
</evidence>
<feature type="compositionally biased region" description="Basic and acidic residues" evidence="1">
    <location>
        <begin position="444"/>
        <end position="466"/>
    </location>
</feature>
<feature type="compositionally biased region" description="Basic and acidic residues" evidence="1">
    <location>
        <begin position="865"/>
        <end position="876"/>
    </location>
</feature>
<feature type="compositionally biased region" description="Basic and acidic residues" evidence="1">
    <location>
        <begin position="345"/>
        <end position="373"/>
    </location>
</feature>
<feature type="compositionally biased region" description="Basic and acidic residues" evidence="1">
    <location>
        <begin position="712"/>
        <end position="753"/>
    </location>
</feature>
<comment type="caution">
    <text evidence="2">The sequence shown here is derived from an EMBL/GenBank/DDBJ whole genome shotgun (WGS) entry which is preliminary data.</text>
</comment>
<dbReference type="EMBL" id="AEYI02000987">
    <property type="protein sequence ID" value="KFG42798.1"/>
    <property type="molecule type" value="Genomic_DNA"/>
</dbReference>
<dbReference type="AlphaFoldDB" id="A0A086KEI0"/>
<feature type="compositionally biased region" description="Basic and acidic residues" evidence="1">
    <location>
        <begin position="210"/>
        <end position="252"/>
    </location>
</feature>
<feature type="compositionally biased region" description="Basic and acidic residues" evidence="1">
    <location>
        <begin position="691"/>
        <end position="704"/>
    </location>
</feature>
<sequence>MDFSAAARVSHSRPAECAAVHTPAEEQASEWGTEASLLSEKATSNDLGERASPFLSSACTHATCLLFGECSCCTWRTGNRENGMKEEGVPCGTDPGRSSVHCAFQKPSTFPSSPSRNTASLSVVNHNATEITDVFCTTRRDAQVARDTQWKGRNRVTETRGENGIEICRDEGSPREGHRTRTEEDGRGHTENKQEQNGQQAESETMEAADAERTCEGRHSEKEETEMSGRREEKYRGNTTRGELRGDRDSHRLVLGSVKLSKVSEAEMGDVSDASEGPETGGGTLVSGSLSDASETHAFPGKRANSFPAENVFVRERNEASDTRVAFVCLHAASMHPASVRKKLERSSWEEKKSEECGDEERKNRMETERDTGSRGLNPPEEILKIRPEEARKVSPGGAERGSGETGGKIPDDNKRRMQEGGLVKEEHETPSDETTRCCSRCSSTDRESASEDEKEAVSPEEKTEHGGPNGGGSREEKKRRIQPEAPDLRPTIYSSTRESEDESEREGGKGETWKGKKRDTLGEDKKVAKKSQRCNPRRACREGQGLTPCGVEWTRQLIAVAKEQATQLIWRTRDSPSMHRLLVVVPEAKAGVGLGLFLQGDLPSCNCRLWLETLLEYEARSQRKRTRKAEGEVNGRRRRAVQTAERACAATMAVPQTGVTAAPEQTQDHSVHGKEDDDRPDGRRRRSIRREKSGRDGDIREGSTRWVAQGTERERPKDAGGEVCERMVERERQTTKELEANEERGTRAEKGKNSRNARASREGKASDGDANMSAREYTVTKKGVERRGVTQRSSVVRASSKANTREHNKERDVEKKEKADKNTDAERQKSAFVAHTKDRVGVRRGHDETGPRRKRKGCTEDENWERKSDEPTQERDMKPIAQLPCGCGEDGDCGGFRVLCFRGDVVLSAYNDCRRKSLSALAPLCAAETDFIYSPEENPGIEPASHLSPAFTLASLDIPFSFQLQADGYLKTDLADEVKAIFGNHYCARHCHGFFDINRDSIPCIVTRPGRKLSRGPFGVFYGWRGMRSFPCAHVGCAHICSRTCSCYEEEALWRICWRKHQRLPLPETPLELQKSGEPEKK</sequence>
<evidence type="ECO:0000256" key="1">
    <source>
        <dbReference type="SAM" id="MobiDB-lite"/>
    </source>
</evidence>
<dbReference type="Proteomes" id="UP000028828">
    <property type="component" value="Unassembled WGS sequence"/>
</dbReference>
<feature type="compositionally biased region" description="Basic and acidic residues" evidence="1">
    <location>
        <begin position="804"/>
        <end position="852"/>
    </location>
</feature>
<feature type="compositionally biased region" description="Basic and acidic residues" evidence="1">
    <location>
        <begin position="779"/>
        <end position="789"/>
    </location>
</feature>
<evidence type="ECO:0000313" key="3">
    <source>
        <dbReference type="Proteomes" id="UP000028828"/>
    </source>
</evidence>
<feature type="compositionally biased region" description="Basic and acidic residues" evidence="1">
    <location>
        <begin position="474"/>
        <end position="483"/>
    </location>
</feature>
<proteinExistence type="predicted"/>